<feature type="non-terminal residue" evidence="1">
    <location>
        <position position="30"/>
    </location>
</feature>
<sequence length="30" mass="3277">MTVSMEIDHKLAARIADSLQAMEAMTNIGK</sequence>
<dbReference type="EMBL" id="BARV01037184">
    <property type="protein sequence ID" value="GAI48353.1"/>
    <property type="molecule type" value="Genomic_DNA"/>
</dbReference>
<reference evidence="1" key="1">
    <citation type="journal article" date="2014" name="Front. Microbiol.">
        <title>High frequency of phylogenetically diverse reductive dehalogenase-homologous genes in deep subseafloor sedimentary metagenomes.</title>
        <authorList>
            <person name="Kawai M."/>
            <person name="Futagami T."/>
            <person name="Toyoda A."/>
            <person name="Takaki Y."/>
            <person name="Nishi S."/>
            <person name="Hori S."/>
            <person name="Arai W."/>
            <person name="Tsubouchi T."/>
            <person name="Morono Y."/>
            <person name="Uchiyama I."/>
            <person name="Ito T."/>
            <person name="Fujiyama A."/>
            <person name="Inagaki F."/>
            <person name="Takami H."/>
        </authorList>
    </citation>
    <scope>NUCLEOTIDE SEQUENCE</scope>
    <source>
        <strain evidence="1">Expedition CK06-06</strain>
    </source>
</reference>
<protein>
    <submittedName>
        <fullName evidence="1">Uncharacterized protein</fullName>
    </submittedName>
</protein>
<accession>X1NXM4</accession>
<proteinExistence type="predicted"/>
<name>X1NXM4_9ZZZZ</name>
<evidence type="ECO:0000313" key="1">
    <source>
        <dbReference type="EMBL" id="GAI48353.1"/>
    </source>
</evidence>
<dbReference type="AlphaFoldDB" id="X1NXM4"/>
<organism evidence="1">
    <name type="scientific">marine sediment metagenome</name>
    <dbReference type="NCBI Taxonomy" id="412755"/>
    <lineage>
        <taxon>unclassified sequences</taxon>
        <taxon>metagenomes</taxon>
        <taxon>ecological metagenomes</taxon>
    </lineage>
</organism>
<comment type="caution">
    <text evidence="1">The sequence shown here is derived from an EMBL/GenBank/DDBJ whole genome shotgun (WGS) entry which is preliminary data.</text>
</comment>
<gene>
    <name evidence="1" type="ORF">S06H3_57593</name>
</gene>